<reference evidence="2 3" key="1">
    <citation type="submission" date="2020-03" db="EMBL/GenBank/DDBJ databases">
        <title>Whole genome shotgun sequence of Phytohabitans suffuscus NBRC 105367.</title>
        <authorList>
            <person name="Komaki H."/>
            <person name="Tamura T."/>
        </authorList>
    </citation>
    <scope>NUCLEOTIDE SEQUENCE [LARGE SCALE GENOMIC DNA]</scope>
    <source>
        <strain evidence="2 3">NBRC 105367</strain>
    </source>
</reference>
<dbReference type="AlphaFoldDB" id="A0A6F8YUE8"/>
<evidence type="ECO:0008006" key="4">
    <source>
        <dbReference type="Google" id="ProtNLM"/>
    </source>
</evidence>
<feature type="region of interest" description="Disordered" evidence="1">
    <location>
        <begin position="1"/>
        <end position="27"/>
    </location>
</feature>
<evidence type="ECO:0000313" key="2">
    <source>
        <dbReference type="EMBL" id="BCB89461.1"/>
    </source>
</evidence>
<feature type="compositionally biased region" description="Basic and acidic residues" evidence="1">
    <location>
        <begin position="1"/>
        <end position="12"/>
    </location>
</feature>
<protein>
    <recommendedName>
        <fullName evidence="4">Rho termination factor N-terminal domain-containing protein</fullName>
    </recommendedName>
</protein>
<accession>A0A6F8YUE8</accession>
<evidence type="ECO:0000313" key="3">
    <source>
        <dbReference type="Proteomes" id="UP000503011"/>
    </source>
</evidence>
<name>A0A6F8YUE8_9ACTN</name>
<dbReference type="EMBL" id="AP022871">
    <property type="protein sequence ID" value="BCB89461.1"/>
    <property type="molecule type" value="Genomic_DNA"/>
</dbReference>
<proteinExistence type="predicted"/>
<evidence type="ECO:0000256" key="1">
    <source>
        <dbReference type="SAM" id="MobiDB-lite"/>
    </source>
</evidence>
<dbReference type="Proteomes" id="UP000503011">
    <property type="component" value="Chromosome"/>
</dbReference>
<gene>
    <name evidence="2" type="ORF">Psuf_067740</name>
</gene>
<dbReference type="KEGG" id="psuu:Psuf_067740"/>
<sequence>MADSREIHDMRQRAHNAGIEGSSRMNEQQLRDALKMVGKGVDPMKAKSQAKNR</sequence>
<organism evidence="2 3">
    <name type="scientific">Phytohabitans suffuscus</name>
    <dbReference type="NCBI Taxonomy" id="624315"/>
    <lineage>
        <taxon>Bacteria</taxon>
        <taxon>Bacillati</taxon>
        <taxon>Actinomycetota</taxon>
        <taxon>Actinomycetes</taxon>
        <taxon>Micromonosporales</taxon>
        <taxon>Micromonosporaceae</taxon>
    </lineage>
</organism>
<dbReference type="RefSeq" id="WP_173161343.1">
    <property type="nucleotide sequence ID" value="NZ_AP022871.1"/>
</dbReference>
<keyword evidence="3" id="KW-1185">Reference proteome</keyword>
<reference evidence="2 3" key="2">
    <citation type="submission" date="2020-03" db="EMBL/GenBank/DDBJ databases">
        <authorList>
            <person name="Ichikawa N."/>
            <person name="Kimura A."/>
            <person name="Kitahashi Y."/>
            <person name="Uohara A."/>
        </authorList>
    </citation>
    <scope>NUCLEOTIDE SEQUENCE [LARGE SCALE GENOMIC DNA]</scope>
    <source>
        <strain evidence="2 3">NBRC 105367</strain>
    </source>
</reference>